<feature type="compositionally biased region" description="Low complexity" evidence="1">
    <location>
        <begin position="1"/>
        <end position="24"/>
    </location>
</feature>
<protein>
    <submittedName>
        <fullName evidence="3">Uncharacterized protein</fullName>
    </submittedName>
</protein>
<sequence length="115" mass="11898">MSTAPTIASTAGSTLASAASTATTKPDNLEDPTAQTPSESESSYGKVKVPVCEPPSVTKTMEALYSKTKLDFVCGLCGALVAISLAVVCAVFAVSASDGKFMFYKLPNIRKLNKA</sequence>
<evidence type="ECO:0000256" key="2">
    <source>
        <dbReference type="SAM" id="Phobius"/>
    </source>
</evidence>
<keyword evidence="4" id="KW-1185">Reference proteome</keyword>
<evidence type="ECO:0000256" key="1">
    <source>
        <dbReference type="SAM" id="MobiDB-lite"/>
    </source>
</evidence>
<feature type="region of interest" description="Disordered" evidence="1">
    <location>
        <begin position="1"/>
        <end position="47"/>
    </location>
</feature>
<name>A0A8R1HMA7_CAEJA</name>
<reference evidence="3" key="2">
    <citation type="submission" date="2022-06" db="UniProtKB">
        <authorList>
            <consortium name="EnsemblMetazoa"/>
        </authorList>
    </citation>
    <scope>IDENTIFICATION</scope>
    <source>
        <strain evidence="3">DF5081</strain>
    </source>
</reference>
<keyword evidence="2" id="KW-0812">Transmembrane</keyword>
<reference evidence="4" key="1">
    <citation type="submission" date="2010-08" db="EMBL/GenBank/DDBJ databases">
        <authorList>
            <consortium name="Caenorhabditis japonica Sequencing Consortium"/>
            <person name="Wilson R.K."/>
        </authorList>
    </citation>
    <scope>NUCLEOTIDE SEQUENCE [LARGE SCALE GENOMIC DNA]</scope>
    <source>
        <strain evidence="4">DF5081</strain>
    </source>
</reference>
<keyword evidence="2" id="KW-0472">Membrane</keyword>
<organism evidence="3 4">
    <name type="scientific">Caenorhabditis japonica</name>
    <dbReference type="NCBI Taxonomy" id="281687"/>
    <lineage>
        <taxon>Eukaryota</taxon>
        <taxon>Metazoa</taxon>
        <taxon>Ecdysozoa</taxon>
        <taxon>Nematoda</taxon>
        <taxon>Chromadorea</taxon>
        <taxon>Rhabditida</taxon>
        <taxon>Rhabditina</taxon>
        <taxon>Rhabditomorpha</taxon>
        <taxon>Rhabditoidea</taxon>
        <taxon>Rhabditidae</taxon>
        <taxon>Peloderinae</taxon>
        <taxon>Caenorhabditis</taxon>
    </lineage>
</organism>
<proteinExistence type="predicted"/>
<dbReference type="Proteomes" id="UP000005237">
    <property type="component" value="Unassembled WGS sequence"/>
</dbReference>
<accession>A0A8R1HMA7</accession>
<dbReference type="EnsemblMetazoa" id="CJA05717.1">
    <property type="protein sequence ID" value="CJA05717.1"/>
    <property type="gene ID" value="WBGene00124921"/>
</dbReference>
<feature type="compositionally biased region" description="Polar residues" evidence="1">
    <location>
        <begin position="33"/>
        <end position="43"/>
    </location>
</feature>
<evidence type="ECO:0000313" key="4">
    <source>
        <dbReference type="Proteomes" id="UP000005237"/>
    </source>
</evidence>
<dbReference type="AlphaFoldDB" id="A0A8R1HMA7"/>
<evidence type="ECO:0000313" key="3">
    <source>
        <dbReference type="EnsemblMetazoa" id="CJA05717.1"/>
    </source>
</evidence>
<feature type="transmembrane region" description="Helical" evidence="2">
    <location>
        <begin position="70"/>
        <end position="96"/>
    </location>
</feature>
<keyword evidence="2" id="KW-1133">Transmembrane helix</keyword>